<dbReference type="SUPFAM" id="SSF52540">
    <property type="entry name" value="P-loop containing nucleoside triphosphate hydrolases"/>
    <property type="match status" value="1"/>
</dbReference>
<keyword evidence="4" id="KW-0808">Transferase</keyword>
<dbReference type="AlphaFoldDB" id="A0A7C9D4W4"/>
<dbReference type="EMBL" id="GISG01087859">
    <property type="protein sequence ID" value="MBA4633706.1"/>
    <property type="molecule type" value="Transcribed_RNA"/>
</dbReference>
<keyword evidence="3" id="KW-0067">ATP-binding</keyword>
<dbReference type="NCBIfam" id="TIGR00152">
    <property type="entry name" value="dephospho-CoA kinase"/>
    <property type="match status" value="1"/>
</dbReference>
<dbReference type="PANTHER" id="PTHR10695:SF46">
    <property type="entry name" value="BIFUNCTIONAL COENZYME A SYNTHASE-RELATED"/>
    <property type="match status" value="1"/>
</dbReference>
<evidence type="ECO:0000256" key="3">
    <source>
        <dbReference type="ARBA" id="ARBA00022840"/>
    </source>
</evidence>
<keyword evidence="2" id="KW-0547">Nucleotide-binding</keyword>
<dbReference type="EC" id="2.7.1.24" evidence="4"/>
<reference evidence="4" key="1">
    <citation type="journal article" date="2013" name="J. Plant Res.">
        <title>Effect of fungi and light on seed germination of three Opuntia species from semiarid lands of central Mexico.</title>
        <authorList>
            <person name="Delgado-Sanchez P."/>
            <person name="Jimenez-Bremont J.F."/>
            <person name="Guerrero-Gonzalez Mde L."/>
            <person name="Flores J."/>
        </authorList>
    </citation>
    <scope>NUCLEOTIDE SEQUENCE</scope>
    <source>
        <tissue evidence="4">Cladode</tissue>
    </source>
</reference>
<sequence length="128" mass="14266">MRIVGLTGGISSGKSTVSNLFKAHGIPVVDADVVARDALKKGTGGWKKVVEAFGNDILQPDGEVDRPKLGRMVFSDPDKRQLLNRYWLLFLQRWTTVVLEYLLQLQYLVHGHKCVTNLIVRPPDDPAV</sequence>
<accession>A0A7C9D4W4</accession>
<evidence type="ECO:0000313" key="4">
    <source>
        <dbReference type="EMBL" id="MBA4633706.1"/>
    </source>
</evidence>
<reference evidence="4" key="2">
    <citation type="submission" date="2020-07" db="EMBL/GenBank/DDBJ databases">
        <authorList>
            <person name="Vera ALvarez R."/>
            <person name="Arias-Moreno D.M."/>
            <person name="Jimenez-Jacinto V."/>
            <person name="Jimenez-Bremont J.F."/>
            <person name="Swaminathan K."/>
            <person name="Moose S.P."/>
            <person name="Guerrero-Gonzalez M.L."/>
            <person name="Marino-Ramirez L."/>
            <person name="Landsman D."/>
            <person name="Rodriguez-Kessler M."/>
            <person name="Delgado-Sanchez P."/>
        </authorList>
    </citation>
    <scope>NUCLEOTIDE SEQUENCE</scope>
    <source>
        <tissue evidence="4">Cladode</tissue>
    </source>
</reference>
<dbReference type="GO" id="GO:0015937">
    <property type="term" value="P:coenzyme A biosynthetic process"/>
    <property type="evidence" value="ECO:0007669"/>
    <property type="project" value="InterPro"/>
</dbReference>
<dbReference type="GO" id="GO:0004140">
    <property type="term" value="F:dephospho-CoA kinase activity"/>
    <property type="evidence" value="ECO:0007669"/>
    <property type="project" value="UniProtKB-EC"/>
</dbReference>
<protein>
    <submittedName>
        <fullName evidence="4">Dephospho-CoA kinase</fullName>
        <ecNumber evidence="4">2.7.1.24</ecNumber>
    </submittedName>
</protein>
<dbReference type="Gene3D" id="3.40.50.300">
    <property type="entry name" value="P-loop containing nucleotide triphosphate hydrolases"/>
    <property type="match status" value="1"/>
</dbReference>
<comment type="pathway">
    <text evidence="1">Cofactor biosynthesis; coenzyme A biosynthesis.</text>
</comment>
<dbReference type="Pfam" id="PF01121">
    <property type="entry name" value="CoaE"/>
    <property type="match status" value="1"/>
</dbReference>
<dbReference type="PANTHER" id="PTHR10695">
    <property type="entry name" value="DEPHOSPHO-COA KINASE-RELATED"/>
    <property type="match status" value="1"/>
</dbReference>
<dbReference type="CDD" id="cd02022">
    <property type="entry name" value="DPCK"/>
    <property type="match status" value="1"/>
</dbReference>
<dbReference type="GO" id="GO:0005524">
    <property type="term" value="F:ATP binding"/>
    <property type="evidence" value="ECO:0007669"/>
    <property type="project" value="UniProtKB-KW"/>
</dbReference>
<dbReference type="PROSITE" id="PS51219">
    <property type="entry name" value="DPCK"/>
    <property type="match status" value="1"/>
</dbReference>
<evidence type="ECO:0000256" key="2">
    <source>
        <dbReference type="ARBA" id="ARBA00022741"/>
    </source>
</evidence>
<organism evidence="4">
    <name type="scientific">Opuntia streptacantha</name>
    <name type="common">Prickly pear cactus</name>
    <name type="synonym">Opuntia cardona</name>
    <dbReference type="NCBI Taxonomy" id="393608"/>
    <lineage>
        <taxon>Eukaryota</taxon>
        <taxon>Viridiplantae</taxon>
        <taxon>Streptophyta</taxon>
        <taxon>Embryophyta</taxon>
        <taxon>Tracheophyta</taxon>
        <taxon>Spermatophyta</taxon>
        <taxon>Magnoliopsida</taxon>
        <taxon>eudicotyledons</taxon>
        <taxon>Gunneridae</taxon>
        <taxon>Pentapetalae</taxon>
        <taxon>Caryophyllales</taxon>
        <taxon>Cactineae</taxon>
        <taxon>Cactaceae</taxon>
        <taxon>Opuntioideae</taxon>
        <taxon>Opuntia</taxon>
    </lineage>
</organism>
<keyword evidence="4" id="KW-0418">Kinase</keyword>
<name>A0A7C9D4W4_OPUST</name>
<dbReference type="InterPro" id="IPR027417">
    <property type="entry name" value="P-loop_NTPase"/>
</dbReference>
<dbReference type="InterPro" id="IPR001977">
    <property type="entry name" value="Depp_CoAkinase"/>
</dbReference>
<proteinExistence type="predicted"/>
<evidence type="ECO:0000256" key="1">
    <source>
        <dbReference type="ARBA" id="ARBA00004724"/>
    </source>
</evidence>